<comment type="caution">
    <text evidence="1">The sequence shown here is derived from an EMBL/GenBank/DDBJ whole genome shotgun (WGS) entry which is preliminary data.</text>
</comment>
<organism evidence="1 2">
    <name type="scientific">Ancylostoma caninum</name>
    <name type="common">Dog hookworm</name>
    <dbReference type="NCBI Taxonomy" id="29170"/>
    <lineage>
        <taxon>Eukaryota</taxon>
        <taxon>Metazoa</taxon>
        <taxon>Ecdysozoa</taxon>
        <taxon>Nematoda</taxon>
        <taxon>Chromadorea</taxon>
        <taxon>Rhabditida</taxon>
        <taxon>Rhabditina</taxon>
        <taxon>Rhabditomorpha</taxon>
        <taxon>Strongyloidea</taxon>
        <taxon>Ancylostomatidae</taxon>
        <taxon>Ancylostomatinae</taxon>
        <taxon>Ancylostoma</taxon>
    </lineage>
</organism>
<gene>
    <name evidence="1" type="ORF">ANCCAN_14052</name>
</gene>
<evidence type="ECO:0000313" key="2">
    <source>
        <dbReference type="Proteomes" id="UP000252519"/>
    </source>
</evidence>
<sequence>MYPAVCSEQGSCNIQNEVKKQPYELSSLKTSSDPRQCFLLSVDDSYDSYSWMYIPGISNDSSAASPT</sequence>
<accession>A0A368G9Q5</accession>
<dbReference type="AlphaFoldDB" id="A0A368G9Q5"/>
<dbReference type="Proteomes" id="UP000252519">
    <property type="component" value="Unassembled WGS sequence"/>
</dbReference>
<name>A0A368G9Q5_ANCCA</name>
<protein>
    <submittedName>
        <fullName evidence="1">Uncharacterized protein</fullName>
    </submittedName>
</protein>
<keyword evidence="2" id="KW-1185">Reference proteome</keyword>
<dbReference type="EMBL" id="JOJR01000307">
    <property type="protein sequence ID" value="RCN40019.1"/>
    <property type="molecule type" value="Genomic_DNA"/>
</dbReference>
<reference evidence="1 2" key="1">
    <citation type="submission" date="2014-10" db="EMBL/GenBank/DDBJ databases">
        <title>Draft genome of the hookworm Ancylostoma caninum.</title>
        <authorList>
            <person name="Mitreva M."/>
        </authorList>
    </citation>
    <scope>NUCLEOTIDE SEQUENCE [LARGE SCALE GENOMIC DNA]</scope>
    <source>
        <strain evidence="1 2">Baltimore</strain>
    </source>
</reference>
<evidence type="ECO:0000313" key="1">
    <source>
        <dbReference type="EMBL" id="RCN40019.1"/>
    </source>
</evidence>
<proteinExistence type="predicted"/>